<feature type="transmembrane region" description="Helical" evidence="1">
    <location>
        <begin position="88"/>
        <end position="107"/>
    </location>
</feature>
<keyword evidence="1" id="KW-1133">Transmembrane helix</keyword>
<dbReference type="InterPro" id="IPR011047">
    <property type="entry name" value="Quinoprotein_ADH-like_sf"/>
</dbReference>
<keyword evidence="5" id="KW-1185">Reference proteome</keyword>
<dbReference type="RefSeq" id="WP_311554979.1">
    <property type="nucleotide sequence ID" value="NZ_JAVREJ010000003.1"/>
</dbReference>
<keyword evidence="2" id="KW-0732">Signal</keyword>
<protein>
    <submittedName>
        <fullName evidence="4">PQQ-binding-like beta-propeller repeat protein</fullName>
    </submittedName>
</protein>
<reference evidence="5" key="1">
    <citation type="submission" date="2023-07" db="EMBL/GenBank/DDBJ databases">
        <title>30 novel species of actinomycetes from the DSMZ collection.</title>
        <authorList>
            <person name="Nouioui I."/>
        </authorList>
    </citation>
    <scope>NUCLEOTIDE SEQUENCE [LARGE SCALE GENOMIC DNA]</scope>
    <source>
        <strain evidence="5">DSM 45834</strain>
    </source>
</reference>
<evidence type="ECO:0000256" key="1">
    <source>
        <dbReference type="SAM" id="Phobius"/>
    </source>
</evidence>
<comment type="caution">
    <text evidence="4">The sequence shown here is derived from an EMBL/GenBank/DDBJ whole genome shotgun (WGS) entry which is preliminary data.</text>
</comment>
<evidence type="ECO:0000313" key="4">
    <source>
        <dbReference type="EMBL" id="MDT0349009.1"/>
    </source>
</evidence>
<feature type="transmembrane region" description="Helical" evidence="1">
    <location>
        <begin position="48"/>
        <end position="67"/>
    </location>
</feature>
<name>A0ABU2N546_9PSEU</name>
<feature type="domain" description="Pyrrolo-quinoline quinone repeat" evidence="3">
    <location>
        <begin position="137"/>
        <end position="265"/>
    </location>
</feature>
<dbReference type="EMBL" id="JAVREJ010000003">
    <property type="protein sequence ID" value="MDT0349009.1"/>
    <property type="molecule type" value="Genomic_DNA"/>
</dbReference>
<keyword evidence="1" id="KW-0472">Membrane</keyword>
<evidence type="ECO:0000256" key="2">
    <source>
        <dbReference type="SAM" id="SignalP"/>
    </source>
</evidence>
<feature type="signal peptide" evidence="2">
    <location>
        <begin position="1"/>
        <end position="34"/>
    </location>
</feature>
<dbReference type="Pfam" id="PF13360">
    <property type="entry name" value="PQQ_2"/>
    <property type="match status" value="1"/>
</dbReference>
<dbReference type="InterPro" id="IPR015943">
    <property type="entry name" value="WD40/YVTN_repeat-like_dom_sf"/>
</dbReference>
<keyword evidence="1" id="KW-0812">Transmembrane</keyword>
<sequence>MLAAAGLLSLASSRRTRVVAVVLAAAAGTASATAAVRAVATGLPGPSTGVLAAASAVVLVGVVARVVGGSADSTRIRPSAGWRRVLPVLLATAVTALGGTAAAAAVIDAPVRATTAPEAEPAPVEYSADAARWTWRGGGPVRDVRAAGVGVVVAGDDGITALDGTTGAARWTFRRVGAGLTDLLVSPDRQTVVTIHAGPAARAAVLTVLDATTGERRWELATDRKPVALLTDGVLAVDELLEVGYDDPPRSRTTARDIGSGAVLWTWEPPPGCDSTLLHPAVSATVVPVETSCQDGLVLHGLDGRTGSVTWTLRTRPFDPYSSDPLRTTPDGTRLVAAGAGDRVVVDTATGTPVGRIPYAAGFPRPFGDGRIAVAGGDPERVVATVDPASGALQPVQKGCPAEVTATVTDGGVLRLCRTASTFAVQTDGAAPVPVDLGRRDQFVALDLLRDAFVVPAPGAVVVGTAGPDGAVVGMG</sequence>
<dbReference type="Proteomes" id="UP001183202">
    <property type="component" value="Unassembled WGS sequence"/>
</dbReference>
<accession>A0ABU2N546</accession>
<feature type="chain" id="PRO_5046471518" evidence="2">
    <location>
        <begin position="35"/>
        <end position="476"/>
    </location>
</feature>
<dbReference type="InterPro" id="IPR002372">
    <property type="entry name" value="PQQ_rpt_dom"/>
</dbReference>
<evidence type="ECO:0000259" key="3">
    <source>
        <dbReference type="Pfam" id="PF13360"/>
    </source>
</evidence>
<dbReference type="Gene3D" id="2.130.10.10">
    <property type="entry name" value="YVTN repeat-like/Quinoprotein amine dehydrogenase"/>
    <property type="match status" value="1"/>
</dbReference>
<dbReference type="SUPFAM" id="SSF50998">
    <property type="entry name" value="Quinoprotein alcohol dehydrogenase-like"/>
    <property type="match status" value="1"/>
</dbReference>
<organism evidence="4 5">
    <name type="scientific">Pseudonocardia charpentierae</name>
    <dbReference type="NCBI Taxonomy" id="3075545"/>
    <lineage>
        <taxon>Bacteria</taxon>
        <taxon>Bacillati</taxon>
        <taxon>Actinomycetota</taxon>
        <taxon>Actinomycetes</taxon>
        <taxon>Pseudonocardiales</taxon>
        <taxon>Pseudonocardiaceae</taxon>
        <taxon>Pseudonocardia</taxon>
    </lineage>
</organism>
<evidence type="ECO:0000313" key="5">
    <source>
        <dbReference type="Proteomes" id="UP001183202"/>
    </source>
</evidence>
<proteinExistence type="predicted"/>
<gene>
    <name evidence="4" type="ORF">RM445_05655</name>
</gene>